<feature type="transmembrane region" description="Helical" evidence="1">
    <location>
        <begin position="221"/>
        <end position="247"/>
    </location>
</feature>
<feature type="transmembrane region" description="Helical" evidence="1">
    <location>
        <begin position="20"/>
        <end position="40"/>
    </location>
</feature>
<name>A0ABQ9IU11_9CUCU</name>
<dbReference type="Proteomes" id="UP001162164">
    <property type="component" value="Unassembled WGS sequence"/>
</dbReference>
<evidence type="ECO:0000313" key="3">
    <source>
        <dbReference type="Proteomes" id="UP001162164"/>
    </source>
</evidence>
<proteinExistence type="predicted"/>
<dbReference type="Gene3D" id="1.10.357.20">
    <property type="entry name" value="SLC41 divalent cation transporters, integral membrane domain"/>
    <property type="match status" value="1"/>
</dbReference>
<comment type="caution">
    <text evidence="2">The sequence shown here is derived from an EMBL/GenBank/DDBJ whole genome shotgun (WGS) entry which is preliminary data.</text>
</comment>
<keyword evidence="1" id="KW-1133">Transmembrane helix</keyword>
<sequence>MPVGALAPGVVVFNNKYPWIMGVIFGGYLVILLPIWILIVRKNEYTRTILTSGWTPVLSALENRDISLSGGLVLDSAVGQFIGYEVFQPIINGIGGNLVSVQASRISTMLHKTSIKEMSSNEYVMYDKTFPINISNGEYRRLYPERPVPDKNTFRNVWNKMTEVYKQRSNDVDELRERVITVINDINNSNMLDDVFGFNLSVHYVARTARILLLMSLPGQFAFVFVADFIYSGAAILTPIFVVTHLISSSSKNSTMSPMVQRLVSSKKLRRRTTSHLP</sequence>
<dbReference type="InterPro" id="IPR045349">
    <property type="entry name" value="SLC41A1-3"/>
</dbReference>
<gene>
    <name evidence="2" type="ORF">NQ317_006086</name>
</gene>
<dbReference type="SUPFAM" id="SSF161093">
    <property type="entry name" value="MgtE membrane domain-like"/>
    <property type="match status" value="1"/>
</dbReference>
<reference evidence="2" key="1">
    <citation type="journal article" date="2023" name="Insect Mol. Biol.">
        <title>Genome sequencing provides insights into the evolution of gene families encoding plant cell wall-degrading enzymes in longhorned beetles.</title>
        <authorList>
            <person name="Shin N.R."/>
            <person name="Okamura Y."/>
            <person name="Kirsch R."/>
            <person name="Pauchet Y."/>
        </authorList>
    </citation>
    <scope>NUCLEOTIDE SEQUENCE</scope>
    <source>
        <strain evidence="2">MMC_N1</strain>
    </source>
</reference>
<organism evidence="2 3">
    <name type="scientific">Molorchus minor</name>
    <dbReference type="NCBI Taxonomy" id="1323400"/>
    <lineage>
        <taxon>Eukaryota</taxon>
        <taxon>Metazoa</taxon>
        <taxon>Ecdysozoa</taxon>
        <taxon>Arthropoda</taxon>
        <taxon>Hexapoda</taxon>
        <taxon>Insecta</taxon>
        <taxon>Pterygota</taxon>
        <taxon>Neoptera</taxon>
        <taxon>Endopterygota</taxon>
        <taxon>Coleoptera</taxon>
        <taxon>Polyphaga</taxon>
        <taxon>Cucujiformia</taxon>
        <taxon>Chrysomeloidea</taxon>
        <taxon>Cerambycidae</taxon>
        <taxon>Lamiinae</taxon>
        <taxon>Monochamini</taxon>
        <taxon>Molorchus</taxon>
    </lineage>
</organism>
<dbReference type="PANTHER" id="PTHR16228:SF26">
    <property type="entry name" value="SOLUTE CARRIER FAMILY 41 MEMBER 1-LIKE PROTEIN"/>
    <property type="match status" value="1"/>
</dbReference>
<evidence type="ECO:0000313" key="2">
    <source>
        <dbReference type="EMBL" id="KAJ8964347.1"/>
    </source>
</evidence>
<accession>A0ABQ9IU11</accession>
<keyword evidence="1" id="KW-0812">Transmembrane</keyword>
<protein>
    <submittedName>
        <fullName evidence="2">Uncharacterized protein</fullName>
    </submittedName>
</protein>
<dbReference type="PANTHER" id="PTHR16228">
    <property type="entry name" value="DIVALENT CATION TRANSPORTER SOLUTE CARRIER FAMILY 41"/>
    <property type="match status" value="1"/>
</dbReference>
<keyword evidence="3" id="KW-1185">Reference proteome</keyword>
<dbReference type="InterPro" id="IPR036739">
    <property type="entry name" value="SLC41_membr_dom_sf"/>
</dbReference>
<dbReference type="EMBL" id="JAPWTJ010002811">
    <property type="protein sequence ID" value="KAJ8964347.1"/>
    <property type="molecule type" value="Genomic_DNA"/>
</dbReference>
<evidence type="ECO:0000256" key="1">
    <source>
        <dbReference type="SAM" id="Phobius"/>
    </source>
</evidence>
<keyword evidence="1" id="KW-0472">Membrane</keyword>